<dbReference type="GO" id="GO:0032259">
    <property type="term" value="P:methylation"/>
    <property type="evidence" value="ECO:0007669"/>
    <property type="project" value="UniProtKB-KW"/>
</dbReference>
<proteinExistence type="predicted"/>
<sequence>MPWQKRDPHSNQPPRRPRRDHEAGAGAGSGTGSGAGPWKKSGTGHSGYKGKRDEPRAHERDRTGDRDRERERERPFSDERRPSHKGTPHKSASRPHAGKPRDASAHGTSWEKSADWYDKIIGAQGSELYQRIVIPCALDMLRPKRDESILDLGCGQGVFTRALSEHGAKVTGLDASASLVRRAEEYPSPKPIRYVTRDAADLKELGTFDAVSSILALQNMEHLDKVCVSAAKVLRDGGRMLWVLNHPCFRIPRQTAWGFDDERKIQYRRVDGYSSPMSIPIVMHPGQAQSESTTSFHKNLSDLMHCALSAGFLLAGFEEWHSDKQSQPGPRARAENRARDEFPLFVGMLWVKRAA</sequence>
<name>A0A366HD49_9BACT</name>
<dbReference type="SUPFAM" id="SSF53335">
    <property type="entry name" value="S-adenosyl-L-methionine-dependent methyltransferases"/>
    <property type="match status" value="1"/>
</dbReference>
<gene>
    <name evidence="3" type="ORF">DES53_10888</name>
</gene>
<dbReference type="PANTHER" id="PTHR43861">
    <property type="entry name" value="TRANS-ACONITATE 2-METHYLTRANSFERASE-RELATED"/>
    <property type="match status" value="1"/>
</dbReference>
<dbReference type="GO" id="GO:0008757">
    <property type="term" value="F:S-adenosylmethionine-dependent methyltransferase activity"/>
    <property type="evidence" value="ECO:0007669"/>
    <property type="project" value="InterPro"/>
</dbReference>
<evidence type="ECO:0000259" key="2">
    <source>
        <dbReference type="Pfam" id="PF08241"/>
    </source>
</evidence>
<dbReference type="InterPro" id="IPR013216">
    <property type="entry name" value="Methyltransf_11"/>
</dbReference>
<keyword evidence="3" id="KW-0489">Methyltransferase</keyword>
<dbReference type="EMBL" id="QNRR01000008">
    <property type="protein sequence ID" value="RBP40381.1"/>
    <property type="molecule type" value="Genomic_DNA"/>
</dbReference>
<dbReference type="OrthoDB" id="9808140at2"/>
<keyword evidence="3" id="KW-0830">Ubiquinone</keyword>
<dbReference type="CDD" id="cd02440">
    <property type="entry name" value="AdoMet_MTases"/>
    <property type="match status" value="1"/>
</dbReference>
<feature type="compositionally biased region" description="Basic and acidic residues" evidence="1">
    <location>
        <begin position="50"/>
        <end position="81"/>
    </location>
</feature>
<organism evidence="3 4">
    <name type="scientific">Roseimicrobium gellanilyticum</name>
    <dbReference type="NCBI Taxonomy" id="748857"/>
    <lineage>
        <taxon>Bacteria</taxon>
        <taxon>Pseudomonadati</taxon>
        <taxon>Verrucomicrobiota</taxon>
        <taxon>Verrucomicrobiia</taxon>
        <taxon>Verrucomicrobiales</taxon>
        <taxon>Verrucomicrobiaceae</taxon>
        <taxon>Roseimicrobium</taxon>
    </lineage>
</organism>
<keyword evidence="3" id="KW-0808">Transferase</keyword>
<dbReference type="Pfam" id="PF08241">
    <property type="entry name" value="Methyltransf_11"/>
    <property type="match status" value="1"/>
</dbReference>
<feature type="compositionally biased region" description="Basic residues" evidence="1">
    <location>
        <begin position="82"/>
        <end position="98"/>
    </location>
</feature>
<accession>A0A366HD49</accession>
<feature type="domain" description="Methyltransferase type 11" evidence="2">
    <location>
        <begin position="150"/>
        <end position="241"/>
    </location>
</feature>
<dbReference type="RefSeq" id="WP_113960253.1">
    <property type="nucleotide sequence ID" value="NZ_QNRR01000008.1"/>
</dbReference>
<feature type="region of interest" description="Disordered" evidence="1">
    <location>
        <begin position="1"/>
        <end position="109"/>
    </location>
</feature>
<dbReference type="InterPro" id="IPR029063">
    <property type="entry name" value="SAM-dependent_MTases_sf"/>
</dbReference>
<comment type="caution">
    <text evidence="3">The sequence shown here is derived from an EMBL/GenBank/DDBJ whole genome shotgun (WGS) entry which is preliminary data.</text>
</comment>
<keyword evidence="4" id="KW-1185">Reference proteome</keyword>
<dbReference type="AlphaFoldDB" id="A0A366HD49"/>
<evidence type="ECO:0000313" key="3">
    <source>
        <dbReference type="EMBL" id="RBP40381.1"/>
    </source>
</evidence>
<evidence type="ECO:0000256" key="1">
    <source>
        <dbReference type="SAM" id="MobiDB-lite"/>
    </source>
</evidence>
<dbReference type="PANTHER" id="PTHR43861:SF1">
    <property type="entry name" value="TRANS-ACONITATE 2-METHYLTRANSFERASE"/>
    <property type="match status" value="1"/>
</dbReference>
<reference evidence="3 4" key="1">
    <citation type="submission" date="2018-06" db="EMBL/GenBank/DDBJ databases">
        <title>Genomic Encyclopedia of Type Strains, Phase IV (KMG-IV): sequencing the most valuable type-strain genomes for metagenomic binning, comparative biology and taxonomic classification.</title>
        <authorList>
            <person name="Goeker M."/>
        </authorList>
    </citation>
    <scope>NUCLEOTIDE SEQUENCE [LARGE SCALE GENOMIC DNA]</scope>
    <source>
        <strain evidence="3 4">DSM 25532</strain>
    </source>
</reference>
<dbReference type="Proteomes" id="UP000253426">
    <property type="component" value="Unassembled WGS sequence"/>
</dbReference>
<dbReference type="Gene3D" id="3.40.50.150">
    <property type="entry name" value="Vaccinia Virus protein VP39"/>
    <property type="match status" value="1"/>
</dbReference>
<feature type="compositionally biased region" description="Gly residues" evidence="1">
    <location>
        <begin position="25"/>
        <end position="35"/>
    </location>
</feature>
<evidence type="ECO:0000313" key="4">
    <source>
        <dbReference type="Proteomes" id="UP000253426"/>
    </source>
</evidence>
<protein>
    <submittedName>
        <fullName evidence="3">Ubiquinone/menaquinone biosynthesis C-methylase UbiE</fullName>
    </submittedName>
</protein>